<reference evidence="2" key="1">
    <citation type="journal article" date="2020" name="Stud. Mycol.">
        <title>101 Dothideomycetes genomes: a test case for predicting lifestyles and emergence of pathogens.</title>
        <authorList>
            <person name="Haridas S."/>
            <person name="Albert R."/>
            <person name="Binder M."/>
            <person name="Bloem J."/>
            <person name="Labutti K."/>
            <person name="Salamov A."/>
            <person name="Andreopoulos B."/>
            <person name="Baker S."/>
            <person name="Barry K."/>
            <person name="Bills G."/>
            <person name="Bluhm B."/>
            <person name="Cannon C."/>
            <person name="Castanera R."/>
            <person name="Culley D."/>
            <person name="Daum C."/>
            <person name="Ezra D."/>
            <person name="Gonzalez J."/>
            <person name="Henrissat B."/>
            <person name="Kuo A."/>
            <person name="Liang C."/>
            <person name="Lipzen A."/>
            <person name="Lutzoni F."/>
            <person name="Magnuson J."/>
            <person name="Mondo S."/>
            <person name="Nolan M."/>
            <person name="Ohm R."/>
            <person name="Pangilinan J."/>
            <person name="Park H.-J."/>
            <person name="Ramirez L."/>
            <person name="Alfaro M."/>
            <person name="Sun H."/>
            <person name="Tritt A."/>
            <person name="Yoshinaga Y."/>
            <person name="Zwiers L.-H."/>
            <person name="Turgeon B."/>
            <person name="Goodwin S."/>
            <person name="Spatafora J."/>
            <person name="Crous P."/>
            <person name="Grigoriev I."/>
        </authorList>
    </citation>
    <scope>NUCLEOTIDE SEQUENCE</scope>
    <source>
        <strain evidence="2">CBS 119687</strain>
    </source>
</reference>
<feature type="compositionally biased region" description="Low complexity" evidence="1">
    <location>
        <begin position="95"/>
        <end position="106"/>
    </location>
</feature>
<sequence>MTNCNTTGASRRMSRASSPTLSDVSVFSVFSRSPSPVPDYETLLLRPQHAKVVGGFGVASETLRGTDGRSASRIPKRARSPVAEMSPKKLRIGPPHHSYSPQSPKSPKSPRTPGNRLAGEDGYGTLEVLPKEIRQAIYGHAFDIDLPVTVRNCCGLGTTKREQDACKKHGLGTIPRTGRFNILQVSNAIKEEASWVLFNQSSILINANDSITPYLAGYRSPSLLQLSTSMQHDQRIVEMWMSVTKFKFVHIQILEKQLRWEDPGHPPSSLTPHFVTINLITLFSEIFPFNTGDIALTKRAEEIYRRRGTVRHVSMTDWKKMRSDSIFHLKRLVATVGKYGGLPRWVFLAHTYLDEEDEHRGGAAQLHAFQRDCAENGLAFESSG</sequence>
<organism evidence="2 3">
    <name type="scientific">Dothidotthia symphoricarpi CBS 119687</name>
    <dbReference type="NCBI Taxonomy" id="1392245"/>
    <lineage>
        <taxon>Eukaryota</taxon>
        <taxon>Fungi</taxon>
        <taxon>Dikarya</taxon>
        <taxon>Ascomycota</taxon>
        <taxon>Pezizomycotina</taxon>
        <taxon>Dothideomycetes</taxon>
        <taxon>Pleosporomycetidae</taxon>
        <taxon>Pleosporales</taxon>
        <taxon>Dothidotthiaceae</taxon>
        <taxon>Dothidotthia</taxon>
    </lineage>
</organism>
<evidence type="ECO:0000313" key="3">
    <source>
        <dbReference type="Proteomes" id="UP000799771"/>
    </source>
</evidence>
<protein>
    <recommendedName>
        <fullName evidence="4">F-box domain-containing protein</fullName>
    </recommendedName>
</protein>
<feature type="compositionally biased region" description="Polar residues" evidence="1">
    <location>
        <begin position="1"/>
        <end position="21"/>
    </location>
</feature>
<evidence type="ECO:0000256" key="1">
    <source>
        <dbReference type="SAM" id="MobiDB-lite"/>
    </source>
</evidence>
<proteinExistence type="predicted"/>
<accession>A0A6A6A8P4</accession>
<dbReference type="AlphaFoldDB" id="A0A6A6A8P4"/>
<dbReference type="GeneID" id="54411138"/>
<evidence type="ECO:0000313" key="2">
    <source>
        <dbReference type="EMBL" id="KAF2127444.1"/>
    </source>
</evidence>
<dbReference type="Proteomes" id="UP000799771">
    <property type="component" value="Unassembled WGS sequence"/>
</dbReference>
<gene>
    <name evidence="2" type="ORF">P153DRAFT_387983</name>
</gene>
<feature type="region of interest" description="Disordered" evidence="1">
    <location>
        <begin position="61"/>
        <end position="122"/>
    </location>
</feature>
<dbReference type="RefSeq" id="XP_033521833.1">
    <property type="nucleotide sequence ID" value="XM_033670706.1"/>
</dbReference>
<dbReference type="EMBL" id="ML977511">
    <property type="protein sequence ID" value="KAF2127444.1"/>
    <property type="molecule type" value="Genomic_DNA"/>
</dbReference>
<dbReference type="OrthoDB" id="3797827at2759"/>
<evidence type="ECO:0008006" key="4">
    <source>
        <dbReference type="Google" id="ProtNLM"/>
    </source>
</evidence>
<name>A0A6A6A8P4_9PLEO</name>
<keyword evidence="3" id="KW-1185">Reference proteome</keyword>
<feature type="region of interest" description="Disordered" evidence="1">
    <location>
        <begin position="1"/>
        <end position="24"/>
    </location>
</feature>